<dbReference type="AlphaFoldDB" id="A0AAN9EKU4"/>
<accession>A0AAN9EKU4</accession>
<comment type="caution">
    <text evidence="2">The sequence shown here is derived from an EMBL/GenBank/DDBJ whole genome shotgun (WGS) entry which is preliminary data.</text>
</comment>
<proteinExistence type="predicted"/>
<feature type="region of interest" description="Disordered" evidence="1">
    <location>
        <begin position="38"/>
        <end position="70"/>
    </location>
</feature>
<sequence length="98" mass="10513">MLEFRVSDGSLRIATATGIAIHTNDSLKRNDIDRGAVRERGCDNDGGFHDPASLSSNTSKYASSCNGSHPRRHLHVIKSEKAVGMAAILILLGYDTAC</sequence>
<organism evidence="2 3">
    <name type="scientific">Crotalaria pallida</name>
    <name type="common">Smooth rattlebox</name>
    <name type="synonym">Crotalaria striata</name>
    <dbReference type="NCBI Taxonomy" id="3830"/>
    <lineage>
        <taxon>Eukaryota</taxon>
        <taxon>Viridiplantae</taxon>
        <taxon>Streptophyta</taxon>
        <taxon>Embryophyta</taxon>
        <taxon>Tracheophyta</taxon>
        <taxon>Spermatophyta</taxon>
        <taxon>Magnoliopsida</taxon>
        <taxon>eudicotyledons</taxon>
        <taxon>Gunneridae</taxon>
        <taxon>Pentapetalae</taxon>
        <taxon>rosids</taxon>
        <taxon>fabids</taxon>
        <taxon>Fabales</taxon>
        <taxon>Fabaceae</taxon>
        <taxon>Papilionoideae</taxon>
        <taxon>50 kb inversion clade</taxon>
        <taxon>genistoids sensu lato</taxon>
        <taxon>core genistoids</taxon>
        <taxon>Crotalarieae</taxon>
        <taxon>Crotalaria</taxon>
    </lineage>
</organism>
<protein>
    <submittedName>
        <fullName evidence="2">Uncharacterized protein</fullName>
    </submittedName>
</protein>
<evidence type="ECO:0000313" key="3">
    <source>
        <dbReference type="Proteomes" id="UP001372338"/>
    </source>
</evidence>
<keyword evidence="3" id="KW-1185">Reference proteome</keyword>
<dbReference type="Proteomes" id="UP001372338">
    <property type="component" value="Unassembled WGS sequence"/>
</dbReference>
<gene>
    <name evidence="2" type="ORF">RIF29_30074</name>
</gene>
<dbReference type="EMBL" id="JAYWIO010000006">
    <property type="protein sequence ID" value="KAK7256620.1"/>
    <property type="molecule type" value="Genomic_DNA"/>
</dbReference>
<evidence type="ECO:0000256" key="1">
    <source>
        <dbReference type="SAM" id="MobiDB-lite"/>
    </source>
</evidence>
<evidence type="ECO:0000313" key="2">
    <source>
        <dbReference type="EMBL" id="KAK7256620.1"/>
    </source>
</evidence>
<name>A0AAN9EKU4_CROPI</name>
<reference evidence="2 3" key="1">
    <citation type="submission" date="2024-01" db="EMBL/GenBank/DDBJ databases">
        <title>The genomes of 5 underutilized Papilionoideae crops provide insights into root nodulation and disease resistanc.</title>
        <authorList>
            <person name="Yuan L."/>
        </authorList>
    </citation>
    <scope>NUCLEOTIDE SEQUENCE [LARGE SCALE GENOMIC DNA]</scope>
    <source>
        <strain evidence="2">ZHUSHIDOU_FW_LH</strain>
        <tissue evidence="2">Leaf</tissue>
    </source>
</reference>
<feature type="compositionally biased region" description="Basic and acidic residues" evidence="1">
    <location>
        <begin position="38"/>
        <end position="48"/>
    </location>
</feature>
<feature type="compositionally biased region" description="Polar residues" evidence="1">
    <location>
        <begin position="53"/>
        <end position="67"/>
    </location>
</feature>